<dbReference type="PANTHER" id="PTHR16484:SF17">
    <property type="entry name" value="BAZOOKA, ISOFORM B"/>
    <property type="match status" value="1"/>
</dbReference>
<dbReference type="GO" id="GO:0051660">
    <property type="term" value="P:establishment of centrosome localization"/>
    <property type="evidence" value="ECO:0007669"/>
    <property type="project" value="TreeGrafter"/>
</dbReference>
<dbReference type="AlphaFoldDB" id="A0A2H5BFA6"/>
<dbReference type="PANTHER" id="PTHR16484">
    <property type="entry name" value="PARTITIONING DEFECTIVE 3 RELATED"/>
    <property type="match status" value="1"/>
</dbReference>
<evidence type="ECO:0000256" key="1">
    <source>
        <dbReference type="SAM" id="MobiDB-lite"/>
    </source>
</evidence>
<accession>A0A2H5BFA6</accession>
<dbReference type="CDD" id="cd23058">
    <property type="entry name" value="PDZ2_Par3-like"/>
    <property type="match status" value="1"/>
</dbReference>
<dbReference type="GO" id="GO:0045197">
    <property type="term" value="P:establishment or maintenance of epithelial cell apical/basal polarity"/>
    <property type="evidence" value="ECO:0007669"/>
    <property type="project" value="TreeGrafter"/>
</dbReference>
<dbReference type="GO" id="GO:0016324">
    <property type="term" value="C:apical plasma membrane"/>
    <property type="evidence" value="ECO:0007669"/>
    <property type="project" value="TreeGrafter"/>
</dbReference>
<dbReference type="EMBL" id="MG197657">
    <property type="protein sequence ID" value="AUG84407.1"/>
    <property type="molecule type" value="mRNA"/>
</dbReference>
<dbReference type="InterPro" id="IPR001478">
    <property type="entry name" value="PDZ"/>
</dbReference>
<dbReference type="InterPro" id="IPR036034">
    <property type="entry name" value="PDZ_sf"/>
</dbReference>
<organism evidence="3">
    <name type="scientific">Platynereis dumerilii</name>
    <name type="common">Dumeril's clam worm</name>
    <dbReference type="NCBI Taxonomy" id="6359"/>
    <lineage>
        <taxon>Eukaryota</taxon>
        <taxon>Metazoa</taxon>
        <taxon>Spiralia</taxon>
        <taxon>Lophotrochozoa</taxon>
        <taxon>Annelida</taxon>
        <taxon>Polychaeta</taxon>
        <taxon>Errantia</taxon>
        <taxon>Phyllodocida</taxon>
        <taxon>Nereididae</taxon>
        <taxon>Platynereis</taxon>
    </lineage>
</organism>
<dbReference type="GO" id="GO:0030010">
    <property type="term" value="P:establishment of cell polarity"/>
    <property type="evidence" value="ECO:0007669"/>
    <property type="project" value="TreeGrafter"/>
</dbReference>
<feature type="region of interest" description="Disordered" evidence="1">
    <location>
        <begin position="342"/>
        <end position="363"/>
    </location>
</feature>
<protein>
    <submittedName>
        <fullName evidence="3">Par3A</fullName>
    </submittedName>
</protein>
<dbReference type="SMART" id="SM00228">
    <property type="entry name" value="PDZ"/>
    <property type="match status" value="2"/>
</dbReference>
<dbReference type="FunFam" id="2.30.42.10:FF:000005">
    <property type="entry name" value="Membrane associated guanylate kinase, WW and PDZ domain containing 1"/>
    <property type="match status" value="1"/>
</dbReference>
<evidence type="ECO:0000313" key="3">
    <source>
        <dbReference type="EMBL" id="AUG84407.1"/>
    </source>
</evidence>
<name>A0A2H5BFA6_PLADU</name>
<dbReference type="InterPro" id="IPR052213">
    <property type="entry name" value="PAR3"/>
</dbReference>
<dbReference type="GO" id="GO:0000226">
    <property type="term" value="P:microtubule cytoskeleton organization"/>
    <property type="evidence" value="ECO:0007669"/>
    <property type="project" value="TreeGrafter"/>
</dbReference>
<feature type="compositionally biased region" description="Low complexity" evidence="1">
    <location>
        <begin position="349"/>
        <end position="361"/>
    </location>
</feature>
<dbReference type="SUPFAM" id="SSF50156">
    <property type="entry name" value="PDZ domain-like"/>
    <property type="match status" value="2"/>
</dbReference>
<dbReference type="GO" id="GO:0005912">
    <property type="term" value="C:adherens junction"/>
    <property type="evidence" value="ECO:0007669"/>
    <property type="project" value="TreeGrafter"/>
</dbReference>
<proteinExistence type="evidence at transcript level"/>
<evidence type="ECO:0000259" key="2">
    <source>
        <dbReference type="PROSITE" id="PS50106"/>
    </source>
</evidence>
<dbReference type="Gene3D" id="2.30.42.10">
    <property type="match status" value="2"/>
</dbReference>
<dbReference type="GO" id="GO:0043296">
    <property type="term" value="C:apical junction complex"/>
    <property type="evidence" value="ECO:0007669"/>
    <property type="project" value="TreeGrafter"/>
</dbReference>
<reference evidence="3" key="1">
    <citation type="journal article" date="2017" name="BMC Dev. Biol.">
        <title>The asymmetric cell division machinery in the spiral-cleaving egg and embryo of the marine annelid Platynereis dumerilii.</title>
        <authorList>
            <person name="Nakama A.B."/>
            <person name="Chou H.C."/>
            <person name="Schneider S.Q."/>
        </authorList>
    </citation>
    <scope>NUCLEOTIDE SEQUENCE</scope>
</reference>
<sequence>MVLENIMDLPQENFKGNHNLLMKDSEGLPFSRKGQRKSLAPSSPSFYKWIEAQEIQEHKVRNDYSPSQDNFKENVSNNCQTSLREQNKAMVFQEENMQSVISRNGYIHPTNTRNIGEVIHIELLKGSEGLGFSVTTRDNMPGSEVPVYVKAILPRGPALRDGRLRSWDRILTVNGIEMTGKSQKEAVQVLREIPVNSYVHLEVSRQTKDNNDLDSEQTTEMAIKEVSLIEQHIPEEPRVSPHKEKVQVLVERKGRRLGIAVRGKTTESGNGHQDAGIYIRAICADGAAAQDGRVKVNDQLLEVNGQVLTGISNADALATMRTVLQRAGSSQRVALVLARRRKAPPPPGQAGSSPVGQPSQPLSHSALMNNALARSLESLLESESDYVNELAMDVDPMAAFAREGFGRKSMSEKRKGHLDPKISELYRKIRSSRNIVTTLKDQQLRRTVSMCALDKWQRPSEILFCTRL</sequence>
<dbReference type="PROSITE" id="PS50106">
    <property type="entry name" value="PDZ"/>
    <property type="match status" value="2"/>
</dbReference>
<dbReference type="Pfam" id="PF00595">
    <property type="entry name" value="PDZ"/>
    <property type="match status" value="2"/>
</dbReference>
<dbReference type="GO" id="GO:0007155">
    <property type="term" value="P:cell adhesion"/>
    <property type="evidence" value="ECO:0007669"/>
    <property type="project" value="TreeGrafter"/>
</dbReference>
<dbReference type="GO" id="GO:0005938">
    <property type="term" value="C:cell cortex"/>
    <property type="evidence" value="ECO:0007669"/>
    <property type="project" value="TreeGrafter"/>
</dbReference>
<feature type="domain" description="PDZ" evidence="2">
    <location>
        <begin position="245"/>
        <end position="321"/>
    </location>
</feature>
<dbReference type="GO" id="GO:0008104">
    <property type="term" value="P:intracellular protein localization"/>
    <property type="evidence" value="ECO:0007669"/>
    <property type="project" value="TreeGrafter"/>
</dbReference>
<dbReference type="GO" id="GO:0035091">
    <property type="term" value="F:phosphatidylinositol binding"/>
    <property type="evidence" value="ECO:0007669"/>
    <property type="project" value="TreeGrafter"/>
</dbReference>
<feature type="domain" description="PDZ" evidence="2">
    <location>
        <begin position="120"/>
        <end position="192"/>
    </location>
</feature>